<keyword evidence="1" id="KW-0812">Transmembrane</keyword>
<keyword evidence="1" id="KW-0472">Membrane</keyword>
<feature type="non-terminal residue" evidence="2">
    <location>
        <position position="1"/>
    </location>
</feature>
<evidence type="ECO:0000256" key="1">
    <source>
        <dbReference type="SAM" id="Phobius"/>
    </source>
</evidence>
<accession>A0A1R3GX87</accession>
<dbReference type="Proteomes" id="UP000188268">
    <property type="component" value="Unassembled WGS sequence"/>
</dbReference>
<dbReference type="Gramene" id="OMO62738">
    <property type="protein sequence ID" value="OMO62738"/>
    <property type="gene ID" value="CCACVL1_22660"/>
</dbReference>
<dbReference type="EMBL" id="AWWV01013160">
    <property type="protein sequence ID" value="OMO62738.1"/>
    <property type="molecule type" value="Genomic_DNA"/>
</dbReference>
<gene>
    <name evidence="2" type="ORF">CCACVL1_22660</name>
</gene>
<reference evidence="2 3" key="1">
    <citation type="submission" date="2013-09" db="EMBL/GenBank/DDBJ databases">
        <title>Corchorus capsularis genome sequencing.</title>
        <authorList>
            <person name="Alam M."/>
            <person name="Haque M.S."/>
            <person name="Islam M.S."/>
            <person name="Emdad E.M."/>
            <person name="Islam M.M."/>
            <person name="Ahmed B."/>
            <person name="Halim A."/>
            <person name="Hossen Q.M.M."/>
            <person name="Hossain M.Z."/>
            <person name="Ahmed R."/>
            <person name="Khan M.M."/>
            <person name="Islam R."/>
            <person name="Rashid M.M."/>
            <person name="Khan S.A."/>
            <person name="Rahman M.S."/>
            <person name="Alam M."/>
        </authorList>
    </citation>
    <scope>NUCLEOTIDE SEQUENCE [LARGE SCALE GENOMIC DNA]</scope>
    <source>
        <strain evidence="3">cv. CVL-1</strain>
        <tissue evidence="2">Whole seedling</tissue>
    </source>
</reference>
<sequence length="84" mass="9099">NITNLFNCFSSPENIYQSLLASFVIGIIEQGFLRILHNLIRKLIPSCSQWLGFGEGGADGGEIGAEGVVAAATGLKREEKSQFR</sequence>
<dbReference type="AlphaFoldDB" id="A0A1R3GX87"/>
<name>A0A1R3GX87_COCAP</name>
<organism evidence="2 3">
    <name type="scientific">Corchorus capsularis</name>
    <name type="common">Jute</name>
    <dbReference type="NCBI Taxonomy" id="210143"/>
    <lineage>
        <taxon>Eukaryota</taxon>
        <taxon>Viridiplantae</taxon>
        <taxon>Streptophyta</taxon>
        <taxon>Embryophyta</taxon>
        <taxon>Tracheophyta</taxon>
        <taxon>Spermatophyta</taxon>
        <taxon>Magnoliopsida</taxon>
        <taxon>eudicotyledons</taxon>
        <taxon>Gunneridae</taxon>
        <taxon>Pentapetalae</taxon>
        <taxon>rosids</taxon>
        <taxon>malvids</taxon>
        <taxon>Malvales</taxon>
        <taxon>Malvaceae</taxon>
        <taxon>Grewioideae</taxon>
        <taxon>Apeibeae</taxon>
        <taxon>Corchorus</taxon>
    </lineage>
</organism>
<feature type="transmembrane region" description="Helical" evidence="1">
    <location>
        <begin position="15"/>
        <end position="36"/>
    </location>
</feature>
<keyword evidence="1" id="KW-1133">Transmembrane helix</keyword>
<evidence type="ECO:0000313" key="2">
    <source>
        <dbReference type="EMBL" id="OMO62738.1"/>
    </source>
</evidence>
<comment type="caution">
    <text evidence="2">The sequence shown here is derived from an EMBL/GenBank/DDBJ whole genome shotgun (WGS) entry which is preliminary data.</text>
</comment>
<keyword evidence="3" id="KW-1185">Reference proteome</keyword>
<evidence type="ECO:0000313" key="3">
    <source>
        <dbReference type="Proteomes" id="UP000188268"/>
    </source>
</evidence>
<protein>
    <submittedName>
        <fullName evidence="2">Uncharacterized protein</fullName>
    </submittedName>
</protein>
<feature type="non-terminal residue" evidence="2">
    <location>
        <position position="84"/>
    </location>
</feature>
<proteinExistence type="predicted"/>